<organism evidence="1">
    <name type="scientific">viral metagenome</name>
    <dbReference type="NCBI Taxonomy" id="1070528"/>
    <lineage>
        <taxon>unclassified sequences</taxon>
        <taxon>metagenomes</taxon>
        <taxon>organismal metagenomes</taxon>
    </lineage>
</organism>
<accession>A0A6C0HFK1</accession>
<reference evidence="1" key="1">
    <citation type="journal article" date="2020" name="Nature">
        <title>Giant virus diversity and host interactions through global metagenomics.</title>
        <authorList>
            <person name="Schulz F."/>
            <person name="Roux S."/>
            <person name="Paez-Espino D."/>
            <person name="Jungbluth S."/>
            <person name="Walsh D.A."/>
            <person name="Denef V.J."/>
            <person name="McMahon K.D."/>
            <person name="Konstantinidis K.T."/>
            <person name="Eloe-Fadrosh E.A."/>
            <person name="Kyrpides N.C."/>
            <person name="Woyke T."/>
        </authorList>
    </citation>
    <scope>NUCLEOTIDE SEQUENCE</scope>
    <source>
        <strain evidence="1">GVMAG-M-3300023179-99</strain>
    </source>
</reference>
<protein>
    <submittedName>
        <fullName evidence="1">Uncharacterized protein</fullName>
    </submittedName>
</protein>
<name>A0A6C0HFK1_9ZZZZ</name>
<dbReference type="Gene3D" id="3.40.50.11340">
    <property type="match status" value="1"/>
</dbReference>
<proteinExistence type="predicted"/>
<dbReference type="EMBL" id="MN739947">
    <property type="protein sequence ID" value="QHT79279.1"/>
    <property type="molecule type" value="Genomic_DNA"/>
</dbReference>
<sequence length="275" mass="32174">MKFLLVKSLMGFGDRLECLAMCIEFAQKNNMKLRVDWSDSIWGDSFYNYFSIGVPSFEMEELTGLSVYPAYWKDRLNEPLTEEIVNTKPELELQVLTKYDADVVVAICTGNRMFYTDYKFMGLKVIHPRIVDTIQERRRLFNLKDKWGIHLRGTDRFKIKEFRERRFQQLYIKLVHRGLLSNGVGCVVLTDDPEYAKLWSSRDKSPILSKLLDTESKGIHYSNPEDLGTTKEELNIQLLIDFFTLACCKQIFSTTMDSRFANMARHLKPYINTII</sequence>
<dbReference type="AlphaFoldDB" id="A0A6C0HFK1"/>
<dbReference type="Gene3D" id="3.40.50.11350">
    <property type="match status" value="1"/>
</dbReference>
<evidence type="ECO:0000313" key="1">
    <source>
        <dbReference type="EMBL" id="QHT79279.1"/>
    </source>
</evidence>